<evidence type="ECO:0000256" key="3">
    <source>
        <dbReference type="ARBA" id="ARBA00022827"/>
    </source>
</evidence>
<accession>A0A811JQ03</accession>
<evidence type="ECO:0000256" key="2">
    <source>
        <dbReference type="ARBA" id="ARBA00022630"/>
    </source>
</evidence>
<dbReference type="Gene3D" id="1.10.540.10">
    <property type="entry name" value="Acyl-CoA dehydrogenase/oxidase, N-terminal domain"/>
    <property type="match status" value="1"/>
</dbReference>
<dbReference type="GO" id="GO:0003995">
    <property type="term" value="F:acyl-CoA dehydrogenase activity"/>
    <property type="evidence" value="ECO:0007669"/>
    <property type="project" value="TreeGrafter"/>
</dbReference>
<reference evidence="6" key="1">
    <citation type="submission" date="2020-09" db="EMBL/GenBank/DDBJ databases">
        <authorList>
            <person name="Kikuchi T."/>
        </authorList>
    </citation>
    <scope>NUCLEOTIDE SEQUENCE</scope>
    <source>
        <strain evidence="6">SH1</strain>
    </source>
</reference>
<dbReference type="InterPro" id="IPR013786">
    <property type="entry name" value="AcylCoA_DH/ox_N"/>
</dbReference>
<gene>
    <name evidence="6" type="ORF">BOKJ2_LOCUS131</name>
</gene>
<evidence type="ECO:0000256" key="4">
    <source>
        <dbReference type="SAM" id="MobiDB-lite"/>
    </source>
</evidence>
<dbReference type="Proteomes" id="UP000783686">
    <property type="component" value="Unassembled WGS sequence"/>
</dbReference>
<dbReference type="Pfam" id="PF02771">
    <property type="entry name" value="Acyl-CoA_dh_N"/>
    <property type="match status" value="1"/>
</dbReference>
<evidence type="ECO:0000259" key="5">
    <source>
        <dbReference type="Pfam" id="PF02771"/>
    </source>
</evidence>
<protein>
    <recommendedName>
        <fullName evidence="5">Acyl-CoA dehydrogenase/oxidase N-terminal domain-containing protein</fullName>
    </recommendedName>
</protein>
<dbReference type="EMBL" id="CAJFCW020000001">
    <property type="protein sequence ID" value="CAG9077457.1"/>
    <property type="molecule type" value="Genomic_DNA"/>
</dbReference>
<dbReference type="InterPro" id="IPR009100">
    <property type="entry name" value="AcylCoA_DH/oxidase_NM_dom_sf"/>
</dbReference>
<dbReference type="OrthoDB" id="354at2759"/>
<feature type="domain" description="Acyl-CoA dehydrogenase/oxidase N-terminal" evidence="5">
    <location>
        <begin position="119"/>
        <end position="185"/>
    </location>
</feature>
<dbReference type="InterPro" id="IPR046373">
    <property type="entry name" value="Acyl-CoA_Oxase/DH_mid-dom_sf"/>
</dbReference>
<dbReference type="Gene3D" id="1.20.140.10">
    <property type="entry name" value="Butyryl-CoA Dehydrogenase, subunit A, domain 3"/>
    <property type="match status" value="2"/>
</dbReference>
<dbReference type="PANTHER" id="PTHR43884:SF9">
    <property type="entry name" value="COMPLEX I ASSEMBLY FACTOR ACAD9, MITOCHONDRIAL"/>
    <property type="match status" value="1"/>
</dbReference>
<dbReference type="SUPFAM" id="SSF56645">
    <property type="entry name" value="Acyl-CoA dehydrogenase NM domain-like"/>
    <property type="match status" value="1"/>
</dbReference>
<comment type="caution">
    <text evidence="6">The sequence shown here is derived from an EMBL/GenBank/DDBJ whole genome shotgun (WGS) entry which is preliminary data.</text>
</comment>
<keyword evidence="7" id="KW-1185">Reference proteome</keyword>
<dbReference type="EMBL" id="CAJFDH010000001">
    <property type="protein sequence ID" value="CAD5205447.1"/>
    <property type="molecule type" value="Genomic_DNA"/>
</dbReference>
<organism evidence="6 7">
    <name type="scientific">Bursaphelenchus okinawaensis</name>
    <dbReference type="NCBI Taxonomy" id="465554"/>
    <lineage>
        <taxon>Eukaryota</taxon>
        <taxon>Metazoa</taxon>
        <taxon>Ecdysozoa</taxon>
        <taxon>Nematoda</taxon>
        <taxon>Chromadorea</taxon>
        <taxon>Rhabditida</taxon>
        <taxon>Tylenchina</taxon>
        <taxon>Tylenchomorpha</taxon>
        <taxon>Aphelenchoidea</taxon>
        <taxon>Aphelenchoididae</taxon>
        <taxon>Bursaphelenchus</taxon>
    </lineage>
</organism>
<keyword evidence="3" id="KW-0274">FAD</keyword>
<dbReference type="Gene3D" id="2.40.110.10">
    <property type="entry name" value="Butyryl-CoA Dehydrogenase, subunit A, domain 2"/>
    <property type="match status" value="1"/>
</dbReference>
<evidence type="ECO:0000313" key="6">
    <source>
        <dbReference type="EMBL" id="CAD5205447.1"/>
    </source>
</evidence>
<sequence>MRVLRLSTRHLRQCRRYSSEIQTDSAQREVKKEPEVPKFLSNAQVLEDKRVPVEKKSISRGLMLNRFEKDFLIYPELDDKKAADNIQAYCRHLKYVLEVALKSNDPIASVNQVLLQNYVFAAYVKKEFGGMEMNRREIMCVNEVIGNQDLSSFCNVSSVQLATFLIQNFGNEEQVKRLLPKVGTGQIRVALGTDNVSESRSLRVSTFNDKLLLNGKVENLINGADADIFLCFALEKNDEGKETIGCYIVDKDNIKGKVKIESARKTMGLENVKFSNIKFSNVELSPLDKLENNLTGDQIFASIAEMNRSLNASGAIGAMKRVLADLSIKANRTMSGRHKTLSQNSAVISVVNTLVREIHYIESVLYYINGLSDEQLFVVNDLESMIVEKLVCSALRKTILSLTEVMGITSVDSDLPYNKWLRDVATFSCLLNNEHKLSAEITKHVVQNMKDENMKWHFPASRLMFMFVPQSSTFKPLPTKMTHFIAEHVHYSLKNCATRFEFGMGQCQEAVYKTLGKNKYQIPTGKERQIENIISEMTVQQVLCAALLARTSRSYSIGLKNGDVEFQWTNEYGLKFERSIRVNIRELWHVWKMKDYNKPVVHKVYPFKLPQALQKAVEDERGFEFDFEGTMAEDGEDKIKDDLKDEVKADSDDHFENHVDYEKKNGEKLEKERDNGEEVGKEHDNGQEVGKERDNDQEVEKEQAKGHEMKQEARR</sequence>
<feature type="region of interest" description="Disordered" evidence="4">
    <location>
        <begin position="649"/>
        <end position="715"/>
    </location>
</feature>
<dbReference type="InterPro" id="IPR037069">
    <property type="entry name" value="AcylCoA_DH/ox_N_sf"/>
</dbReference>
<comment type="cofactor">
    <cofactor evidence="1">
        <name>FAD</name>
        <dbReference type="ChEBI" id="CHEBI:57692"/>
    </cofactor>
</comment>
<dbReference type="PANTHER" id="PTHR43884">
    <property type="entry name" value="ACYL-COA DEHYDROGENASE"/>
    <property type="match status" value="1"/>
</dbReference>
<dbReference type="GO" id="GO:0050660">
    <property type="term" value="F:flavin adenine dinucleotide binding"/>
    <property type="evidence" value="ECO:0007669"/>
    <property type="project" value="InterPro"/>
</dbReference>
<evidence type="ECO:0000256" key="1">
    <source>
        <dbReference type="ARBA" id="ARBA00001974"/>
    </source>
</evidence>
<proteinExistence type="predicted"/>
<dbReference type="Proteomes" id="UP000614601">
    <property type="component" value="Unassembled WGS sequence"/>
</dbReference>
<dbReference type="AlphaFoldDB" id="A0A811JQ03"/>
<name>A0A811JQ03_9BILA</name>
<evidence type="ECO:0000313" key="7">
    <source>
        <dbReference type="Proteomes" id="UP000614601"/>
    </source>
</evidence>
<keyword evidence="2" id="KW-0285">Flavoprotein</keyword>